<accession>A0A1H4F482</accession>
<dbReference type="STRING" id="408074.SAMN05660909_04097"/>
<protein>
    <submittedName>
        <fullName evidence="3">Uncharacterized protein</fullName>
    </submittedName>
</protein>
<sequence length="116" mass="12640">MKYLAVSGWLLCLACFSSNKVYKAPAMGAEAQFDKGLRPEKHPQYLFDKKTMKELRKEGSVAAYSPTRKNTAPTIPLPQKKSAADSLSTTSDSTQLPKDTAGAPQPPVDTTSHIQQ</sequence>
<keyword evidence="4" id="KW-1185">Reference proteome</keyword>
<evidence type="ECO:0000313" key="4">
    <source>
        <dbReference type="Proteomes" id="UP000199656"/>
    </source>
</evidence>
<feature type="region of interest" description="Disordered" evidence="1">
    <location>
        <begin position="57"/>
        <end position="116"/>
    </location>
</feature>
<dbReference type="EMBL" id="FNRL01000022">
    <property type="protein sequence ID" value="SEA91282.1"/>
    <property type="molecule type" value="Genomic_DNA"/>
</dbReference>
<reference evidence="4" key="1">
    <citation type="submission" date="2016-10" db="EMBL/GenBank/DDBJ databases">
        <authorList>
            <person name="Varghese N."/>
            <person name="Submissions S."/>
        </authorList>
    </citation>
    <scope>NUCLEOTIDE SEQUENCE [LARGE SCALE GENOMIC DNA]</scope>
    <source>
        <strain evidence="4">DSM 23920</strain>
    </source>
</reference>
<keyword evidence="2" id="KW-0732">Signal</keyword>
<proteinExistence type="predicted"/>
<evidence type="ECO:0000256" key="1">
    <source>
        <dbReference type="SAM" id="MobiDB-lite"/>
    </source>
</evidence>
<name>A0A1H4F482_9BACT</name>
<dbReference type="OrthoDB" id="671751at2"/>
<dbReference type="AlphaFoldDB" id="A0A1H4F482"/>
<feature type="compositionally biased region" description="Low complexity" evidence="1">
    <location>
        <begin position="84"/>
        <end position="94"/>
    </location>
</feature>
<evidence type="ECO:0000313" key="3">
    <source>
        <dbReference type="EMBL" id="SEA91282.1"/>
    </source>
</evidence>
<gene>
    <name evidence="3" type="ORF">SAMN05660909_04097</name>
</gene>
<dbReference type="RefSeq" id="WP_089763741.1">
    <property type="nucleotide sequence ID" value="NZ_BKAT01000036.1"/>
</dbReference>
<evidence type="ECO:0000256" key="2">
    <source>
        <dbReference type="SAM" id="SignalP"/>
    </source>
</evidence>
<dbReference type="Proteomes" id="UP000199656">
    <property type="component" value="Unassembled WGS sequence"/>
</dbReference>
<feature type="signal peptide" evidence="2">
    <location>
        <begin position="1"/>
        <end position="23"/>
    </location>
</feature>
<organism evidence="3 4">
    <name type="scientific">Chitinophaga terrae</name>
    <name type="common">ex Kim and Jung 2007</name>
    <dbReference type="NCBI Taxonomy" id="408074"/>
    <lineage>
        <taxon>Bacteria</taxon>
        <taxon>Pseudomonadati</taxon>
        <taxon>Bacteroidota</taxon>
        <taxon>Chitinophagia</taxon>
        <taxon>Chitinophagales</taxon>
        <taxon>Chitinophagaceae</taxon>
        <taxon>Chitinophaga</taxon>
    </lineage>
</organism>
<feature type="chain" id="PRO_5011558792" evidence="2">
    <location>
        <begin position="24"/>
        <end position="116"/>
    </location>
</feature>